<proteinExistence type="predicted"/>
<keyword evidence="1" id="KW-0472">Membrane</keyword>
<evidence type="ECO:0000313" key="2">
    <source>
        <dbReference type="EMBL" id="ABT16759.1"/>
    </source>
</evidence>
<dbReference type="Proteomes" id="UP000202420">
    <property type="component" value="Segment"/>
</dbReference>
<dbReference type="KEGG" id="vg:5470565"/>
<keyword evidence="1" id="KW-0812">Transmembrane</keyword>
<evidence type="ECO:0000256" key="1">
    <source>
        <dbReference type="SAM" id="Phobius"/>
    </source>
</evidence>
<dbReference type="GeneID" id="5470565"/>
<feature type="transmembrane region" description="Helical" evidence="1">
    <location>
        <begin position="32"/>
        <end position="52"/>
    </location>
</feature>
<sequence>MPAPKPAAMPAPPMDILPPAAFLPPAGFLEGFLAAFLAGFLAGFLAILKFSAVPQSHFLFTKIRTKTTTRVTARKIQCSFMIFATDTISLCTFT</sequence>
<keyword evidence="3" id="KW-1185">Reference proteome</keyword>
<keyword evidence="1" id="KW-1133">Transmembrane helix</keyword>
<reference evidence="2 3" key="1">
    <citation type="submission" date="2006-09" db="EMBL/GenBank/DDBJ databases">
        <title>Sequence and annotation of the 288-kb ATCV-1 virus that infects an endosymbiotic Chlorella strain of the heliozoon Acanthocystis turfacea.</title>
        <authorList>
            <person name="Fitzgerald L.A."/>
            <person name="Graves M.V."/>
            <person name="Li X."/>
            <person name="Pfitzner A.J.P."/>
            <person name="Hartigan J."/>
            <person name="Van Etten J.L."/>
        </authorList>
    </citation>
    <scope>NUCLEOTIDE SEQUENCE [LARGE SCALE GENOMIC DNA]</scope>
    <source>
        <strain evidence="2 3">ATCV-1</strain>
    </source>
</reference>
<protein>
    <submittedName>
        <fullName evidence="2">Uncharacterized protein Z625L</fullName>
    </submittedName>
</protein>
<evidence type="ECO:0000313" key="3">
    <source>
        <dbReference type="Proteomes" id="UP000202420"/>
    </source>
</evidence>
<name>A7K9N5_9PHYC</name>
<dbReference type="RefSeq" id="YP_001427106.1">
    <property type="nucleotide sequence ID" value="NC_008724.1"/>
</dbReference>
<dbReference type="EMBL" id="EF101928">
    <property type="protein sequence ID" value="ABT16759.1"/>
    <property type="molecule type" value="Genomic_DNA"/>
</dbReference>
<accession>A7K9N5</accession>
<organism evidence="2 3">
    <name type="scientific">Chlorovirus heliozoae</name>
    <dbReference type="NCBI Taxonomy" id="322019"/>
    <lineage>
        <taxon>Viruses</taxon>
        <taxon>Varidnaviria</taxon>
        <taxon>Bamfordvirae</taxon>
        <taxon>Nucleocytoviricota</taxon>
        <taxon>Megaviricetes</taxon>
        <taxon>Algavirales</taxon>
        <taxon>Phycodnaviridae</taxon>
        <taxon>Chlorovirus</taxon>
    </lineage>
</organism>
<gene>
    <name evidence="2" type="primary">Z625L</name>
    <name evidence="2" type="ORF">ATCV1_Z625L</name>
</gene>